<dbReference type="Proteomes" id="UP000580250">
    <property type="component" value="Unassembled WGS sequence"/>
</dbReference>
<comment type="caution">
    <text evidence="1">The sequence shown here is derived from an EMBL/GenBank/DDBJ whole genome shotgun (WGS) entry which is preliminary data.</text>
</comment>
<organism evidence="1 2">
    <name type="scientific">Meloidogyne enterolobii</name>
    <name type="common">Root-knot nematode worm</name>
    <name type="synonym">Meloidogyne mayaguensis</name>
    <dbReference type="NCBI Taxonomy" id="390850"/>
    <lineage>
        <taxon>Eukaryota</taxon>
        <taxon>Metazoa</taxon>
        <taxon>Ecdysozoa</taxon>
        <taxon>Nematoda</taxon>
        <taxon>Chromadorea</taxon>
        <taxon>Rhabditida</taxon>
        <taxon>Tylenchina</taxon>
        <taxon>Tylenchomorpha</taxon>
        <taxon>Tylenchoidea</taxon>
        <taxon>Meloidogynidae</taxon>
        <taxon>Meloidogyninae</taxon>
        <taxon>Meloidogyne</taxon>
    </lineage>
</organism>
<dbReference type="AlphaFoldDB" id="A0A6V7W184"/>
<reference evidence="1 2" key="1">
    <citation type="submission" date="2020-08" db="EMBL/GenBank/DDBJ databases">
        <authorList>
            <person name="Koutsovoulos G."/>
            <person name="Danchin GJ E."/>
        </authorList>
    </citation>
    <scope>NUCLEOTIDE SEQUENCE [LARGE SCALE GENOMIC DNA]</scope>
</reference>
<gene>
    <name evidence="1" type="ORF">MENT_LOCUS32936</name>
</gene>
<accession>A0A6V7W184</accession>
<dbReference type="EMBL" id="CAJEWN010000382">
    <property type="protein sequence ID" value="CAD2180832.1"/>
    <property type="molecule type" value="Genomic_DNA"/>
</dbReference>
<protein>
    <submittedName>
        <fullName evidence="1">Uncharacterized protein</fullName>
    </submittedName>
</protein>
<evidence type="ECO:0000313" key="2">
    <source>
        <dbReference type="Proteomes" id="UP000580250"/>
    </source>
</evidence>
<evidence type="ECO:0000313" key="1">
    <source>
        <dbReference type="EMBL" id="CAD2180832.1"/>
    </source>
</evidence>
<sequence length="96" mass="10685">MRRQTIPADNVRIYATNSNVSVADRIQVLSGESRIQLIEPHLNATIWSNASLLQMAPNGREVALSASRVKSNSISTNVNLRTFRSWKIAQNNLVIP</sequence>
<name>A0A6V7W184_MELEN</name>
<proteinExistence type="predicted"/>
<dbReference type="OrthoDB" id="5869255at2759"/>